<keyword evidence="4" id="KW-1185">Reference proteome</keyword>
<feature type="signal peptide" evidence="2">
    <location>
        <begin position="1"/>
        <end position="23"/>
    </location>
</feature>
<feature type="region of interest" description="Disordered" evidence="1">
    <location>
        <begin position="107"/>
        <end position="159"/>
    </location>
</feature>
<reference evidence="3 4" key="1">
    <citation type="journal article" date="2019" name="Commun. Biol.">
        <title>The bagworm genome reveals a unique fibroin gene that provides high tensile strength.</title>
        <authorList>
            <person name="Kono N."/>
            <person name="Nakamura H."/>
            <person name="Ohtoshi R."/>
            <person name="Tomita M."/>
            <person name="Numata K."/>
            <person name="Arakawa K."/>
        </authorList>
    </citation>
    <scope>NUCLEOTIDE SEQUENCE [LARGE SCALE GENOMIC DNA]</scope>
</reference>
<comment type="caution">
    <text evidence="3">The sequence shown here is derived from an EMBL/GenBank/DDBJ whole genome shotgun (WGS) entry which is preliminary data.</text>
</comment>
<organism evidence="3 4">
    <name type="scientific">Eumeta variegata</name>
    <name type="common">Bagworm moth</name>
    <name type="synonym">Eumeta japonica</name>
    <dbReference type="NCBI Taxonomy" id="151549"/>
    <lineage>
        <taxon>Eukaryota</taxon>
        <taxon>Metazoa</taxon>
        <taxon>Ecdysozoa</taxon>
        <taxon>Arthropoda</taxon>
        <taxon>Hexapoda</taxon>
        <taxon>Insecta</taxon>
        <taxon>Pterygota</taxon>
        <taxon>Neoptera</taxon>
        <taxon>Endopterygota</taxon>
        <taxon>Lepidoptera</taxon>
        <taxon>Glossata</taxon>
        <taxon>Ditrysia</taxon>
        <taxon>Tineoidea</taxon>
        <taxon>Psychidae</taxon>
        <taxon>Oiketicinae</taxon>
        <taxon>Eumeta</taxon>
    </lineage>
</organism>
<evidence type="ECO:0000256" key="1">
    <source>
        <dbReference type="SAM" id="MobiDB-lite"/>
    </source>
</evidence>
<keyword evidence="2" id="KW-0732">Signal</keyword>
<gene>
    <name evidence="3" type="ORF">EVAR_34256_1</name>
</gene>
<name>A0A4C1VXK1_EUMVA</name>
<feature type="chain" id="PRO_5020025776" evidence="2">
    <location>
        <begin position="24"/>
        <end position="290"/>
    </location>
</feature>
<sequence>MDRTLLERPVLSFTSLLFEVSLAVFVDFKSLVVTNEDERDYRVPPPTNPSDIVESVDMELSEDEEQSMQQLAYPNQIIQNASQQHTPYNQSAQNYKQEDQRRQNFTQNNKLLTGIGRNNGKDKGERHNLIRINSFPSEENKYDKQEKQLAEPSSAPPQVQQNFQYHGVGENYSQNYPENSRNVYDSIEEAVKMMDDNNSNDSAYEDDPRQRYEMVRNPSPPDVHWSSSDGDWMRNRGAYMNQMNPRFQRNWNPVMRNNFRPTGFPHFRPRNGPRPPNRPWLGPRAPRGHW</sequence>
<dbReference type="AlphaFoldDB" id="A0A4C1VXK1"/>
<dbReference type="EMBL" id="BGZK01000434">
    <property type="protein sequence ID" value="GBP43340.1"/>
    <property type="molecule type" value="Genomic_DNA"/>
</dbReference>
<protein>
    <submittedName>
        <fullName evidence="3">Uncharacterized protein</fullName>
    </submittedName>
</protein>
<feature type="region of interest" description="Disordered" evidence="1">
    <location>
        <begin position="262"/>
        <end position="290"/>
    </location>
</feature>
<evidence type="ECO:0000313" key="4">
    <source>
        <dbReference type="Proteomes" id="UP000299102"/>
    </source>
</evidence>
<evidence type="ECO:0000256" key="2">
    <source>
        <dbReference type="SAM" id="SignalP"/>
    </source>
</evidence>
<dbReference type="OrthoDB" id="10069473at2759"/>
<proteinExistence type="predicted"/>
<dbReference type="Proteomes" id="UP000299102">
    <property type="component" value="Unassembled WGS sequence"/>
</dbReference>
<feature type="compositionally biased region" description="Basic and acidic residues" evidence="1">
    <location>
        <begin position="138"/>
        <end position="149"/>
    </location>
</feature>
<feature type="compositionally biased region" description="Basic and acidic residues" evidence="1">
    <location>
        <begin position="119"/>
        <end position="128"/>
    </location>
</feature>
<evidence type="ECO:0000313" key="3">
    <source>
        <dbReference type="EMBL" id="GBP43340.1"/>
    </source>
</evidence>
<accession>A0A4C1VXK1</accession>